<feature type="domain" description="Aminoglycoside phosphotransferase" evidence="1">
    <location>
        <begin position="25"/>
        <end position="259"/>
    </location>
</feature>
<keyword evidence="3" id="KW-1185">Reference proteome</keyword>
<protein>
    <recommendedName>
        <fullName evidence="1">Aminoglycoside phosphotransferase domain-containing protein</fullName>
    </recommendedName>
</protein>
<sequence>MSARESEIAGFLDQAGWGAAERTMLAGDASFRRYERLLGADGSRAVLMDAPPPQESVAAFRDVGRLLLSLGLSAPRLLACDSDRGLMLLEDFGDRTFGMLLAEGAQREPLYRLATDTLIDLQRAWRARGDLAADLPVYDDALLIDREATLLLDWYMPAVGLAPDEGQRQAYRQAWQEALARVHAHPATLVLRDFFSDNLMLLDDREGTAACGLLDFQDAVIGSPLYDLASLLQDARRDVPPELEERMLQHYLAAFPELDPQDARVAYTVIAAQRHAKVIGIFTRLARRDGKPGYLAHIPRLWRMLNNALSAPALAPVHAWFDVNLPRTQRVIPPETSE</sequence>
<dbReference type="Proteomes" id="UP001296873">
    <property type="component" value="Unassembled WGS sequence"/>
</dbReference>
<organism evidence="2 3">
    <name type="scientific">Rhodovibrio sodomensis</name>
    <dbReference type="NCBI Taxonomy" id="1088"/>
    <lineage>
        <taxon>Bacteria</taxon>
        <taxon>Pseudomonadati</taxon>
        <taxon>Pseudomonadota</taxon>
        <taxon>Alphaproteobacteria</taxon>
        <taxon>Rhodospirillales</taxon>
        <taxon>Rhodovibrionaceae</taxon>
        <taxon>Rhodovibrio</taxon>
    </lineage>
</organism>
<proteinExistence type="predicted"/>
<dbReference type="EMBL" id="NRRL01000110">
    <property type="protein sequence ID" value="MBK1670706.1"/>
    <property type="molecule type" value="Genomic_DNA"/>
</dbReference>
<dbReference type="InterPro" id="IPR002575">
    <property type="entry name" value="Aminoglycoside_PTrfase"/>
</dbReference>
<accession>A0ABS1DL26</accession>
<dbReference type="RefSeq" id="WP_200343148.1">
    <property type="nucleotide sequence ID" value="NZ_NRRL01000110.1"/>
</dbReference>
<comment type="caution">
    <text evidence="2">The sequence shown here is derived from an EMBL/GenBank/DDBJ whole genome shotgun (WGS) entry which is preliminary data.</text>
</comment>
<reference evidence="2 3" key="1">
    <citation type="journal article" date="2020" name="Microorganisms">
        <title>Osmotic Adaptation and Compatible Solute Biosynthesis of Phototrophic Bacteria as Revealed from Genome Analyses.</title>
        <authorList>
            <person name="Imhoff J.F."/>
            <person name="Rahn T."/>
            <person name="Kunzel S."/>
            <person name="Keller A."/>
            <person name="Neulinger S.C."/>
        </authorList>
    </citation>
    <scope>NUCLEOTIDE SEQUENCE [LARGE SCALE GENOMIC DNA]</scope>
    <source>
        <strain evidence="2 3">DSM 9895</strain>
    </source>
</reference>
<gene>
    <name evidence="2" type="ORF">CKO28_22045</name>
</gene>
<dbReference type="Pfam" id="PF01636">
    <property type="entry name" value="APH"/>
    <property type="match status" value="1"/>
</dbReference>
<dbReference type="SUPFAM" id="SSF56112">
    <property type="entry name" value="Protein kinase-like (PK-like)"/>
    <property type="match status" value="1"/>
</dbReference>
<evidence type="ECO:0000313" key="2">
    <source>
        <dbReference type="EMBL" id="MBK1670706.1"/>
    </source>
</evidence>
<name>A0ABS1DL26_9PROT</name>
<dbReference type="Gene3D" id="3.30.200.20">
    <property type="entry name" value="Phosphorylase Kinase, domain 1"/>
    <property type="match status" value="1"/>
</dbReference>
<evidence type="ECO:0000313" key="3">
    <source>
        <dbReference type="Proteomes" id="UP001296873"/>
    </source>
</evidence>
<dbReference type="Gene3D" id="3.90.1200.10">
    <property type="match status" value="1"/>
</dbReference>
<dbReference type="InterPro" id="IPR011009">
    <property type="entry name" value="Kinase-like_dom_sf"/>
</dbReference>
<evidence type="ECO:0000259" key="1">
    <source>
        <dbReference type="Pfam" id="PF01636"/>
    </source>
</evidence>